<evidence type="ECO:0000256" key="1">
    <source>
        <dbReference type="ARBA" id="ARBA00004651"/>
    </source>
</evidence>
<evidence type="ECO:0000313" key="7">
    <source>
        <dbReference type="EMBL" id="MCB8881056.1"/>
    </source>
</evidence>
<feature type="transmembrane region" description="Helical" evidence="6">
    <location>
        <begin position="80"/>
        <end position="100"/>
    </location>
</feature>
<comment type="caution">
    <text evidence="7">The sequence shown here is derived from an EMBL/GenBank/DDBJ whole genome shotgun (WGS) entry which is preliminary data.</text>
</comment>
<feature type="transmembrane region" description="Helical" evidence="6">
    <location>
        <begin position="350"/>
        <end position="368"/>
    </location>
</feature>
<dbReference type="GO" id="GO:0015920">
    <property type="term" value="P:lipopolysaccharide transport"/>
    <property type="evidence" value="ECO:0007669"/>
    <property type="project" value="TreeGrafter"/>
</dbReference>
<sequence>MRRRPLPLRILIRVLGILALSTADRYIGWIILRAYCLVACALTALFSLLEFVEQLASVGEGHYQVADAALYTLCTMPYRLLQVTPSAMLIGCLLGLGGLGRQSELTALRAAGMSEYRIGGTAIRLMIPIGLLLFLLAEYGIPISQQFAQQERSVALYTSLRSEDDFWAYGDRQYLHVQHFERRDIPTNIDVYEFNTDGTLAEYLHADRADIRPDGRWLLANATRKRLSGGSFQTEREAALMWQPFLSASQTQLLRLPPDSMPPIALYKYIRSLRQRHLQALLYEQEFWMKVDLPFATLAMILISFIFVFRPSRTQNTGSQIAIGACFGVVCSLAQQIAGNLDLVLDLNPAVAALAPSFLLMALAIGFFRRS</sequence>
<comment type="subcellular location">
    <subcellularLocation>
        <location evidence="1">Cell membrane</location>
        <topology evidence="1">Multi-pass membrane protein</topology>
    </subcellularLocation>
</comment>
<evidence type="ECO:0000256" key="4">
    <source>
        <dbReference type="ARBA" id="ARBA00022989"/>
    </source>
</evidence>
<feature type="transmembrane region" description="Helical" evidence="6">
    <location>
        <begin position="321"/>
        <end position="338"/>
    </location>
</feature>
<accession>A0A964E438</accession>
<protein>
    <submittedName>
        <fullName evidence="7">LPS export ABC transporter permease LptG</fullName>
    </submittedName>
</protein>
<feature type="transmembrane region" description="Helical" evidence="6">
    <location>
        <begin position="287"/>
        <end position="309"/>
    </location>
</feature>
<evidence type="ECO:0000313" key="8">
    <source>
        <dbReference type="Proteomes" id="UP000721844"/>
    </source>
</evidence>
<gene>
    <name evidence="7" type="primary">lptG</name>
    <name evidence="7" type="ORF">ACELLULO517_12490</name>
</gene>
<dbReference type="PANTHER" id="PTHR33529">
    <property type="entry name" value="SLR0882 PROTEIN-RELATED"/>
    <property type="match status" value="1"/>
</dbReference>
<dbReference type="GO" id="GO:0043190">
    <property type="term" value="C:ATP-binding cassette (ABC) transporter complex"/>
    <property type="evidence" value="ECO:0007669"/>
    <property type="project" value="InterPro"/>
</dbReference>
<evidence type="ECO:0000256" key="2">
    <source>
        <dbReference type="ARBA" id="ARBA00022475"/>
    </source>
</evidence>
<dbReference type="Proteomes" id="UP000721844">
    <property type="component" value="Unassembled WGS sequence"/>
</dbReference>
<evidence type="ECO:0000256" key="3">
    <source>
        <dbReference type="ARBA" id="ARBA00022692"/>
    </source>
</evidence>
<keyword evidence="5 6" id="KW-0472">Membrane</keyword>
<evidence type="ECO:0000256" key="5">
    <source>
        <dbReference type="ARBA" id="ARBA00023136"/>
    </source>
</evidence>
<dbReference type="Pfam" id="PF03739">
    <property type="entry name" value="LptF_LptG"/>
    <property type="match status" value="1"/>
</dbReference>
<dbReference type="AlphaFoldDB" id="A0A964E438"/>
<keyword evidence="4 6" id="KW-1133">Transmembrane helix</keyword>
<dbReference type="GO" id="GO:0055085">
    <property type="term" value="P:transmembrane transport"/>
    <property type="evidence" value="ECO:0007669"/>
    <property type="project" value="InterPro"/>
</dbReference>
<feature type="transmembrane region" description="Helical" evidence="6">
    <location>
        <begin position="30"/>
        <end position="49"/>
    </location>
</feature>
<name>A0A964E438_9PROT</name>
<dbReference type="PANTHER" id="PTHR33529:SF2">
    <property type="entry name" value="LIPOPOLYSACCHARIDE EXPORT SYSTEM PERMEASE PROTEIN LPTG"/>
    <property type="match status" value="1"/>
</dbReference>
<evidence type="ECO:0000256" key="6">
    <source>
        <dbReference type="SAM" id="Phobius"/>
    </source>
</evidence>
<proteinExistence type="predicted"/>
<keyword evidence="2" id="KW-1003">Cell membrane</keyword>
<keyword evidence="3 6" id="KW-0812">Transmembrane</keyword>
<dbReference type="NCBIfam" id="TIGR04408">
    <property type="entry name" value="LptG_lptG"/>
    <property type="match status" value="1"/>
</dbReference>
<reference evidence="7 8" key="1">
    <citation type="journal article" date="2021" name="Microorganisms">
        <title>Acidisoma silvae sp. nov. and Acidisomacellulosilytica sp. nov., Two Acidophilic Bacteria Isolated from Decaying Wood, Hydrolyzing Cellulose and Producing Poly-3-hydroxybutyrate.</title>
        <authorList>
            <person name="Mieszkin S."/>
            <person name="Pouder E."/>
            <person name="Uroz S."/>
            <person name="Simon-Colin C."/>
            <person name="Alain K."/>
        </authorList>
    </citation>
    <scope>NUCLEOTIDE SEQUENCE [LARGE SCALE GENOMIC DNA]</scope>
    <source>
        <strain evidence="7 8">HW T5.17</strain>
    </source>
</reference>
<organism evidence="7 8">
    <name type="scientific">Acidisoma cellulosilyticum</name>
    <dbReference type="NCBI Taxonomy" id="2802395"/>
    <lineage>
        <taxon>Bacteria</taxon>
        <taxon>Pseudomonadati</taxon>
        <taxon>Pseudomonadota</taxon>
        <taxon>Alphaproteobacteria</taxon>
        <taxon>Acetobacterales</taxon>
        <taxon>Acidocellaceae</taxon>
        <taxon>Acidisoma</taxon>
    </lineage>
</organism>
<dbReference type="EMBL" id="JAESVA010000004">
    <property type="protein sequence ID" value="MCB8881056.1"/>
    <property type="molecule type" value="Genomic_DNA"/>
</dbReference>
<feature type="transmembrane region" description="Helical" evidence="6">
    <location>
        <begin position="121"/>
        <end position="141"/>
    </location>
</feature>
<dbReference type="InterPro" id="IPR030923">
    <property type="entry name" value="LptG"/>
</dbReference>
<keyword evidence="8" id="KW-1185">Reference proteome</keyword>
<dbReference type="InterPro" id="IPR005495">
    <property type="entry name" value="LptG/LptF_permease"/>
</dbReference>